<dbReference type="PANTHER" id="PTHR43792:SF13">
    <property type="entry name" value="ACETYLTRANSFERASE"/>
    <property type="match status" value="1"/>
</dbReference>
<reference evidence="3" key="1">
    <citation type="submission" date="2016-10" db="EMBL/GenBank/DDBJ databases">
        <authorList>
            <person name="Varghese N."/>
            <person name="Submissions S."/>
        </authorList>
    </citation>
    <scope>NUCLEOTIDE SEQUENCE [LARGE SCALE GENOMIC DNA]</scope>
    <source>
        <strain evidence="3">DSM 3695</strain>
    </source>
</reference>
<dbReference type="GO" id="GO:0016747">
    <property type="term" value="F:acyltransferase activity, transferring groups other than amino-acyl groups"/>
    <property type="evidence" value="ECO:0007669"/>
    <property type="project" value="InterPro"/>
</dbReference>
<evidence type="ECO:0000259" key="1">
    <source>
        <dbReference type="PROSITE" id="PS51186"/>
    </source>
</evidence>
<dbReference type="AlphaFoldDB" id="A0A1I0RSM5"/>
<dbReference type="EMBL" id="FOJG01000001">
    <property type="protein sequence ID" value="SEW44364.1"/>
    <property type="molecule type" value="Genomic_DNA"/>
</dbReference>
<dbReference type="PROSITE" id="PS51186">
    <property type="entry name" value="GNAT"/>
    <property type="match status" value="1"/>
</dbReference>
<dbReference type="OrthoDB" id="9811523at2"/>
<dbReference type="SUPFAM" id="SSF55729">
    <property type="entry name" value="Acyl-CoA N-acyltransferases (Nat)"/>
    <property type="match status" value="1"/>
</dbReference>
<dbReference type="STRING" id="29529.SAMN04488122_3322"/>
<keyword evidence="2" id="KW-0808">Transferase</keyword>
<organism evidence="2 3">
    <name type="scientific">Chitinophaga arvensicola</name>
    <dbReference type="NCBI Taxonomy" id="29529"/>
    <lineage>
        <taxon>Bacteria</taxon>
        <taxon>Pseudomonadati</taxon>
        <taxon>Bacteroidota</taxon>
        <taxon>Chitinophagia</taxon>
        <taxon>Chitinophagales</taxon>
        <taxon>Chitinophagaceae</taxon>
        <taxon>Chitinophaga</taxon>
    </lineage>
</organism>
<dbReference type="InterPro" id="IPR000182">
    <property type="entry name" value="GNAT_dom"/>
</dbReference>
<sequence length="168" mass="18803">MIQTPNLYIQPLTYPQLVKYIRADYSLEEELQLKPIPRTIAPELKEAMEQSILPQVANANNNYLFHTLWTIISRSEQQMVGDLCFTGAPDDSGAIEIGYGTHEAFRGRGFMTEAVKEMLNWAAAQSGVKSVIATTNKDNPSSQAVLKKNGFVVSGETEEMIYWKFPVA</sequence>
<dbReference type="CDD" id="cd04301">
    <property type="entry name" value="NAT_SF"/>
    <property type="match status" value="1"/>
</dbReference>
<dbReference type="PANTHER" id="PTHR43792">
    <property type="entry name" value="GNAT FAMILY, PUTATIVE (AFU_ORTHOLOGUE AFUA_3G00765)-RELATED-RELATED"/>
    <property type="match status" value="1"/>
</dbReference>
<dbReference type="RefSeq" id="WP_089896560.1">
    <property type="nucleotide sequence ID" value="NZ_FOJG01000001.1"/>
</dbReference>
<proteinExistence type="predicted"/>
<dbReference type="Proteomes" id="UP000199310">
    <property type="component" value="Unassembled WGS sequence"/>
</dbReference>
<keyword evidence="3" id="KW-1185">Reference proteome</keyword>
<evidence type="ECO:0000313" key="3">
    <source>
        <dbReference type="Proteomes" id="UP000199310"/>
    </source>
</evidence>
<accession>A0A1I0RSM5</accession>
<dbReference type="InterPro" id="IPR051531">
    <property type="entry name" value="N-acetyltransferase"/>
</dbReference>
<dbReference type="Gene3D" id="3.40.630.30">
    <property type="match status" value="1"/>
</dbReference>
<name>A0A1I0RSM5_9BACT</name>
<dbReference type="Pfam" id="PF13302">
    <property type="entry name" value="Acetyltransf_3"/>
    <property type="match status" value="1"/>
</dbReference>
<feature type="domain" description="N-acetyltransferase" evidence="1">
    <location>
        <begin position="31"/>
        <end position="168"/>
    </location>
</feature>
<gene>
    <name evidence="2" type="ORF">SAMN04488122_3322</name>
</gene>
<protein>
    <submittedName>
        <fullName evidence="2">Protein N-acetyltransferase, RimJ/RimL family</fullName>
    </submittedName>
</protein>
<evidence type="ECO:0000313" key="2">
    <source>
        <dbReference type="EMBL" id="SEW44364.1"/>
    </source>
</evidence>
<dbReference type="InterPro" id="IPR016181">
    <property type="entry name" value="Acyl_CoA_acyltransferase"/>
</dbReference>